<evidence type="ECO:0000313" key="2">
    <source>
        <dbReference type="Proteomes" id="UP000697802"/>
    </source>
</evidence>
<dbReference type="Gene3D" id="3.10.420.10">
    <property type="entry name" value="SecB-like"/>
    <property type="match status" value="1"/>
</dbReference>
<keyword evidence="2" id="KW-1185">Reference proteome</keyword>
<evidence type="ECO:0000313" key="1">
    <source>
        <dbReference type="EMBL" id="NHB89624.1"/>
    </source>
</evidence>
<organism evidence="1 2">
    <name type="scientific">Photorhabdus tasmaniensis</name>
    <dbReference type="NCBI Taxonomy" id="1004159"/>
    <lineage>
        <taxon>Bacteria</taxon>
        <taxon>Pseudomonadati</taxon>
        <taxon>Pseudomonadota</taxon>
        <taxon>Gammaproteobacteria</taxon>
        <taxon>Enterobacterales</taxon>
        <taxon>Morganellaceae</taxon>
        <taxon>Photorhabdus</taxon>
    </lineage>
</organism>
<proteinExistence type="predicted"/>
<sequence length="158" mass="18181">MNAELINAQNKLHIVNVNIRESSFKLSEEAHSSFVLSELFNEDHKTQSYGDVSRIKVFLSEEDNRHCYIFEYSVGIRLLKVDSLSSEESESEDVTVGIEVVFDATYLSETKLTGDELKAFSENNVAFNVWPYWREYVQSACSRMGIPQINIPLYKIKK</sequence>
<gene>
    <name evidence="1" type="ORF">C5471_18740</name>
</gene>
<protein>
    <recommendedName>
        <fullName evidence="3">Preprotein translocase subunit SecB</fullName>
    </recommendedName>
</protein>
<accession>A0ABX0GLA0</accession>
<reference evidence="1 2" key="1">
    <citation type="submission" date="2018-02" db="EMBL/GenBank/DDBJ databases">
        <authorList>
            <person name="Machado R.A."/>
        </authorList>
    </citation>
    <scope>NUCLEOTIDE SEQUENCE [LARGE SCALE GENOMIC DNA]</scope>
    <source>
        <strain evidence="1 2">T327</strain>
    </source>
</reference>
<dbReference type="RefSeq" id="WP_133812608.1">
    <property type="nucleotide sequence ID" value="NZ_CAWPIF010000049.1"/>
</dbReference>
<dbReference type="Proteomes" id="UP000697802">
    <property type="component" value="Unassembled WGS sequence"/>
</dbReference>
<name>A0ABX0GLA0_9GAMM</name>
<comment type="caution">
    <text evidence="1">The sequence shown here is derived from an EMBL/GenBank/DDBJ whole genome shotgun (WGS) entry which is preliminary data.</text>
</comment>
<evidence type="ECO:0008006" key="3">
    <source>
        <dbReference type="Google" id="ProtNLM"/>
    </source>
</evidence>
<dbReference type="EMBL" id="PUJU01000049">
    <property type="protein sequence ID" value="NHB89624.1"/>
    <property type="molecule type" value="Genomic_DNA"/>
</dbReference>
<dbReference type="InterPro" id="IPR035958">
    <property type="entry name" value="SecB-like_sf"/>
</dbReference>
<dbReference type="SUPFAM" id="SSF54611">
    <property type="entry name" value="SecB-like"/>
    <property type="match status" value="1"/>
</dbReference>